<proteinExistence type="predicted"/>
<dbReference type="Proteomes" id="UP000587991">
    <property type="component" value="Unassembled WGS sequence"/>
</dbReference>
<keyword evidence="2" id="KW-1185">Reference proteome</keyword>
<reference evidence="1 2" key="1">
    <citation type="submission" date="2020-04" db="EMBL/GenBank/DDBJ databases">
        <title>Draft genome of Leeia sp. IMCC25680.</title>
        <authorList>
            <person name="Song J."/>
            <person name="Cho J.-C."/>
        </authorList>
    </citation>
    <scope>NUCLEOTIDE SEQUENCE [LARGE SCALE GENOMIC DNA]</scope>
    <source>
        <strain evidence="1 2">IMCC25680</strain>
    </source>
</reference>
<sequence>MSMLSLTIDDAQLQAALLRLEQAAIDLRPAMRQIAQALLLETERNFEEEGRPRWAPLADATVRARLGGKKAYKKSGALRASAQRQLAGMRILQHTGQLASSITTNYDSTQAVIGSNKVYAAIHQFGGKAGRGRSVDIPARPFLPVTANGELQPEAREAVLDCVLRHLRTAAGV</sequence>
<dbReference type="Pfam" id="PF05069">
    <property type="entry name" value="Phage_tail_S"/>
    <property type="match status" value="1"/>
</dbReference>
<comment type="caution">
    <text evidence="1">The sequence shown here is derived from an EMBL/GenBank/DDBJ whole genome shotgun (WGS) entry which is preliminary data.</text>
</comment>
<protein>
    <submittedName>
        <fullName evidence="1">Phage virion morphogenesis protein</fullName>
    </submittedName>
</protein>
<dbReference type="InterPro" id="IPR006522">
    <property type="entry name" value="Phage_virion_morphogenesis"/>
</dbReference>
<dbReference type="AlphaFoldDB" id="A0A847SC97"/>
<dbReference type="RefSeq" id="WP_168875242.1">
    <property type="nucleotide sequence ID" value="NZ_JABAIM010000001.1"/>
</dbReference>
<name>A0A847SC97_9NEIS</name>
<dbReference type="NCBIfam" id="TIGR01635">
    <property type="entry name" value="tail_comp_S"/>
    <property type="match status" value="1"/>
</dbReference>
<evidence type="ECO:0000313" key="2">
    <source>
        <dbReference type="Proteomes" id="UP000587991"/>
    </source>
</evidence>
<accession>A0A847SC97</accession>
<gene>
    <name evidence="1" type="ORF">HF682_00150</name>
</gene>
<organism evidence="1 2">
    <name type="scientific">Leeia aquatica</name>
    <dbReference type="NCBI Taxonomy" id="2725557"/>
    <lineage>
        <taxon>Bacteria</taxon>
        <taxon>Pseudomonadati</taxon>
        <taxon>Pseudomonadota</taxon>
        <taxon>Betaproteobacteria</taxon>
        <taxon>Neisseriales</taxon>
        <taxon>Leeiaceae</taxon>
        <taxon>Leeia</taxon>
    </lineage>
</organism>
<evidence type="ECO:0000313" key="1">
    <source>
        <dbReference type="EMBL" id="NLR73572.1"/>
    </source>
</evidence>
<dbReference type="EMBL" id="JABAIM010000001">
    <property type="protein sequence ID" value="NLR73572.1"/>
    <property type="molecule type" value="Genomic_DNA"/>
</dbReference>